<dbReference type="InterPro" id="IPR015500">
    <property type="entry name" value="Peptidase_S8_subtilisin-rel"/>
</dbReference>
<comment type="subcellular location">
    <subcellularLocation>
        <location evidence="1">Cell membrane</location>
        <topology evidence="1">Single-pass membrane protein</topology>
    </subcellularLocation>
</comment>
<dbReference type="Gene3D" id="3.40.50.200">
    <property type="entry name" value="Peptidase S8/S53 domain"/>
    <property type="match status" value="1"/>
</dbReference>
<keyword evidence="8 12" id="KW-1133">Transmembrane helix</keyword>
<organism evidence="15 16">
    <name type="scientific">Winogradskya humida</name>
    <dbReference type="NCBI Taxonomy" id="113566"/>
    <lineage>
        <taxon>Bacteria</taxon>
        <taxon>Bacillati</taxon>
        <taxon>Actinomycetota</taxon>
        <taxon>Actinomycetes</taxon>
        <taxon>Micromonosporales</taxon>
        <taxon>Micromonosporaceae</taxon>
        <taxon>Winogradskya</taxon>
    </lineage>
</organism>
<dbReference type="InterPro" id="IPR050131">
    <property type="entry name" value="Peptidase_S8_subtilisin-like"/>
</dbReference>
<dbReference type="PANTHER" id="PTHR43806">
    <property type="entry name" value="PEPTIDASE S8"/>
    <property type="match status" value="1"/>
</dbReference>
<feature type="transmembrane region" description="Helical" evidence="12">
    <location>
        <begin position="347"/>
        <end position="367"/>
    </location>
</feature>
<keyword evidence="9 12" id="KW-0472">Membrane</keyword>
<feature type="domain" description="Peptidase S8/S53" evidence="14">
    <location>
        <begin position="51"/>
        <end position="295"/>
    </location>
</feature>
<keyword evidence="3" id="KW-1003">Cell membrane</keyword>
<dbReference type="NCBIfam" id="TIGR03921">
    <property type="entry name" value="T7SS_mycosin"/>
    <property type="match status" value="1"/>
</dbReference>
<dbReference type="PROSITE" id="PS51892">
    <property type="entry name" value="SUBTILASE"/>
    <property type="match status" value="1"/>
</dbReference>
<keyword evidence="6 10" id="KW-0378">Hydrolase</keyword>
<dbReference type="PRINTS" id="PR00723">
    <property type="entry name" value="SUBTILISIN"/>
</dbReference>
<accession>A0ABQ3ZRM3</accession>
<evidence type="ECO:0000256" key="10">
    <source>
        <dbReference type="PROSITE-ProRule" id="PRU01240"/>
    </source>
</evidence>
<feature type="chain" id="PRO_5045866656" description="Peptidase S8/S53 domain-containing protein" evidence="13">
    <location>
        <begin position="28"/>
        <end position="375"/>
    </location>
</feature>
<comment type="similarity">
    <text evidence="2 10">Belongs to the peptidase S8 family.</text>
</comment>
<name>A0ABQ3ZRM3_9ACTN</name>
<feature type="active site" description="Charge relay system" evidence="10">
    <location>
        <position position="60"/>
    </location>
</feature>
<keyword evidence="4 10" id="KW-0645">Protease</keyword>
<feature type="signal peptide" evidence="13">
    <location>
        <begin position="1"/>
        <end position="27"/>
    </location>
</feature>
<gene>
    <name evidence="15" type="ORF">Ahu01nite_043090</name>
</gene>
<feature type="active site" description="Charge relay system" evidence="10">
    <location>
        <position position="93"/>
    </location>
</feature>
<evidence type="ECO:0000256" key="8">
    <source>
        <dbReference type="ARBA" id="ARBA00022989"/>
    </source>
</evidence>
<keyword evidence="13" id="KW-0732">Signal</keyword>
<evidence type="ECO:0000256" key="5">
    <source>
        <dbReference type="ARBA" id="ARBA00022692"/>
    </source>
</evidence>
<dbReference type="RefSeq" id="WP_203838330.1">
    <property type="nucleotide sequence ID" value="NZ_BAAATV010000010.1"/>
</dbReference>
<evidence type="ECO:0000256" key="13">
    <source>
        <dbReference type="SAM" id="SignalP"/>
    </source>
</evidence>
<dbReference type="PANTHER" id="PTHR43806:SF11">
    <property type="entry name" value="CEREVISIN-RELATED"/>
    <property type="match status" value="1"/>
</dbReference>
<dbReference type="Pfam" id="PF00082">
    <property type="entry name" value="Peptidase_S8"/>
    <property type="match status" value="1"/>
</dbReference>
<feature type="compositionally biased region" description="Low complexity" evidence="11">
    <location>
        <begin position="310"/>
        <end position="325"/>
    </location>
</feature>
<evidence type="ECO:0000256" key="2">
    <source>
        <dbReference type="ARBA" id="ARBA00011073"/>
    </source>
</evidence>
<comment type="caution">
    <text evidence="15">The sequence shown here is derived from an EMBL/GenBank/DDBJ whole genome shotgun (WGS) entry which is preliminary data.</text>
</comment>
<evidence type="ECO:0000313" key="15">
    <source>
        <dbReference type="EMBL" id="GIE21207.1"/>
    </source>
</evidence>
<evidence type="ECO:0000259" key="14">
    <source>
        <dbReference type="Pfam" id="PF00082"/>
    </source>
</evidence>
<evidence type="ECO:0000256" key="3">
    <source>
        <dbReference type="ARBA" id="ARBA00022475"/>
    </source>
</evidence>
<dbReference type="InterPro" id="IPR036852">
    <property type="entry name" value="Peptidase_S8/S53_dom_sf"/>
</dbReference>
<keyword evidence="16" id="KW-1185">Reference proteome</keyword>
<evidence type="ECO:0000313" key="16">
    <source>
        <dbReference type="Proteomes" id="UP000603200"/>
    </source>
</evidence>
<dbReference type="SUPFAM" id="SSF52743">
    <property type="entry name" value="Subtilisin-like"/>
    <property type="match status" value="1"/>
</dbReference>
<sequence>MIRKPTAVLAATLAFASVAAFGSPAFADQIRDKQWHLRYLKVSEAHRFSTGKGVTVAVIDSGVSKHPDLDGSILKGTDFVDPGGSGQNDTDGHGTKMAGLIAGHGVGGGGALGIAPDAKIMPIKVQLDLKGIARDFGPAVNYAVKHGAKVINMSVGAAGVTADLYKAVNDAANADVVIVAAAGNSPEDSSITSPARLTRVVAVGATNKSGNISKVSVAGPELDIVAPGEDIEGPGKNGSYGVGTGTSDSTAIVSGAAALLRSKYPEMSAKEVVERLESTAVDKGAPGVDDEYGHGVLDIVAALEAGGPGAGAPSAGATSSASDPSTNASDSVALPEAENSSGSGSGLLIAGIVLVVLVAAGALFFVLRARSRSTS</sequence>
<dbReference type="EMBL" id="BOMN01000054">
    <property type="protein sequence ID" value="GIE21207.1"/>
    <property type="molecule type" value="Genomic_DNA"/>
</dbReference>
<dbReference type="InterPro" id="IPR000209">
    <property type="entry name" value="Peptidase_S8/S53_dom"/>
</dbReference>
<keyword evidence="7 10" id="KW-0720">Serine protease</keyword>
<evidence type="ECO:0000256" key="4">
    <source>
        <dbReference type="ARBA" id="ARBA00022670"/>
    </source>
</evidence>
<feature type="active site" description="Charge relay system" evidence="10">
    <location>
        <position position="247"/>
    </location>
</feature>
<evidence type="ECO:0000256" key="1">
    <source>
        <dbReference type="ARBA" id="ARBA00004162"/>
    </source>
</evidence>
<evidence type="ECO:0000256" key="12">
    <source>
        <dbReference type="SAM" id="Phobius"/>
    </source>
</evidence>
<feature type="region of interest" description="Disordered" evidence="11">
    <location>
        <begin position="310"/>
        <end position="341"/>
    </location>
</feature>
<evidence type="ECO:0000256" key="9">
    <source>
        <dbReference type="ARBA" id="ARBA00023136"/>
    </source>
</evidence>
<dbReference type="InterPro" id="IPR023834">
    <property type="entry name" value="T7SS_pept_S8A_mycosin"/>
</dbReference>
<reference evidence="15 16" key="1">
    <citation type="submission" date="2021-01" db="EMBL/GenBank/DDBJ databases">
        <title>Whole genome shotgun sequence of Actinoplanes humidus NBRC 14915.</title>
        <authorList>
            <person name="Komaki H."/>
            <person name="Tamura T."/>
        </authorList>
    </citation>
    <scope>NUCLEOTIDE SEQUENCE [LARGE SCALE GENOMIC DNA]</scope>
    <source>
        <strain evidence="15 16">NBRC 14915</strain>
    </source>
</reference>
<dbReference type="Proteomes" id="UP000603200">
    <property type="component" value="Unassembled WGS sequence"/>
</dbReference>
<evidence type="ECO:0000256" key="11">
    <source>
        <dbReference type="SAM" id="MobiDB-lite"/>
    </source>
</evidence>
<evidence type="ECO:0000256" key="7">
    <source>
        <dbReference type="ARBA" id="ARBA00022825"/>
    </source>
</evidence>
<dbReference type="PROSITE" id="PS00136">
    <property type="entry name" value="SUBTILASE_ASP"/>
    <property type="match status" value="1"/>
</dbReference>
<keyword evidence="5 12" id="KW-0812">Transmembrane</keyword>
<evidence type="ECO:0000256" key="6">
    <source>
        <dbReference type="ARBA" id="ARBA00022801"/>
    </source>
</evidence>
<protein>
    <recommendedName>
        <fullName evidence="14">Peptidase S8/S53 domain-containing protein</fullName>
    </recommendedName>
</protein>
<dbReference type="InterPro" id="IPR023827">
    <property type="entry name" value="Peptidase_S8_Asp-AS"/>
</dbReference>
<proteinExistence type="inferred from homology"/>